<dbReference type="EMBL" id="CP036274">
    <property type="protein sequence ID" value="QDU30352.1"/>
    <property type="molecule type" value="Genomic_DNA"/>
</dbReference>
<dbReference type="Pfam" id="PF07963">
    <property type="entry name" value="N_methyl"/>
    <property type="match status" value="1"/>
</dbReference>
<dbReference type="NCBIfam" id="TIGR02532">
    <property type="entry name" value="IV_pilin_GFxxxE"/>
    <property type="match status" value="1"/>
</dbReference>
<dbReference type="KEGG" id="aagg:ETAA8_54800"/>
<dbReference type="Gene3D" id="3.30.700.10">
    <property type="entry name" value="Glycoprotein, Type 4 Pilin"/>
    <property type="match status" value="1"/>
</dbReference>
<proteinExistence type="predicted"/>
<dbReference type="AlphaFoldDB" id="A0A517YJF2"/>
<protein>
    <recommendedName>
        <fullName evidence="1">DUF1559 domain-containing protein</fullName>
    </recommendedName>
</protein>
<reference evidence="2 3" key="1">
    <citation type="submission" date="2019-02" db="EMBL/GenBank/DDBJ databases">
        <title>Deep-cultivation of Planctomycetes and their phenomic and genomic characterization uncovers novel biology.</title>
        <authorList>
            <person name="Wiegand S."/>
            <person name="Jogler M."/>
            <person name="Boedeker C."/>
            <person name="Pinto D."/>
            <person name="Vollmers J."/>
            <person name="Rivas-Marin E."/>
            <person name="Kohn T."/>
            <person name="Peeters S.H."/>
            <person name="Heuer A."/>
            <person name="Rast P."/>
            <person name="Oberbeckmann S."/>
            <person name="Bunk B."/>
            <person name="Jeske O."/>
            <person name="Meyerdierks A."/>
            <person name="Storesund J.E."/>
            <person name="Kallscheuer N."/>
            <person name="Luecker S."/>
            <person name="Lage O.M."/>
            <person name="Pohl T."/>
            <person name="Merkel B.J."/>
            <person name="Hornburger P."/>
            <person name="Mueller R.-W."/>
            <person name="Bruemmer F."/>
            <person name="Labrenz M."/>
            <person name="Spormann A.M."/>
            <person name="Op den Camp H."/>
            <person name="Overmann J."/>
            <person name="Amann R."/>
            <person name="Jetten M.S.M."/>
            <person name="Mascher T."/>
            <person name="Medema M.H."/>
            <person name="Devos D.P."/>
            <person name="Kaster A.-K."/>
            <person name="Ovreas L."/>
            <person name="Rohde M."/>
            <person name="Galperin M.Y."/>
            <person name="Jogler C."/>
        </authorList>
    </citation>
    <scope>NUCLEOTIDE SEQUENCE [LARGE SCALE GENOMIC DNA]</scope>
    <source>
        <strain evidence="2 3">ETA_A8</strain>
    </source>
</reference>
<feature type="domain" description="DUF1559" evidence="1">
    <location>
        <begin position="38"/>
        <end position="299"/>
    </location>
</feature>
<dbReference type="InterPro" id="IPR012902">
    <property type="entry name" value="N_methyl_site"/>
</dbReference>
<dbReference type="InterPro" id="IPR045584">
    <property type="entry name" value="Pilin-like"/>
</dbReference>
<dbReference type="SUPFAM" id="SSF54523">
    <property type="entry name" value="Pili subunits"/>
    <property type="match status" value="1"/>
</dbReference>
<keyword evidence="3" id="KW-1185">Reference proteome</keyword>
<name>A0A517YJF2_9BACT</name>
<dbReference type="InterPro" id="IPR027558">
    <property type="entry name" value="Pre_pil_HX9DG_C"/>
</dbReference>
<dbReference type="InterPro" id="IPR011453">
    <property type="entry name" value="DUF1559"/>
</dbReference>
<dbReference type="Proteomes" id="UP000315017">
    <property type="component" value="Chromosome"/>
</dbReference>
<dbReference type="PANTHER" id="PTHR30093:SF2">
    <property type="entry name" value="TYPE II SECRETION SYSTEM PROTEIN H"/>
    <property type="match status" value="1"/>
</dbReference>
<dbReference type="NCBIfam" id="TIGR04294">
    <property type="entry name" value="pre_pil_HX9DG"/>
    <property type="match status" value="1"/>
</dbReference>
<dbReference type="PANTHER" id="PTHR30093">
    <property type="entry name" value="GENERAL SECRETION PATHWAY PROTEIN G"/>
    <property type="match status" value="1"/>
</dbReference>
<accession>A0A517YJF2</accession>
<sequence length="323" mass="35281">MRKENLKQLIRPAFTLVELLVVISIIGVLVALLLPAVQAAREAARRTQCSNHLKQIGLGFQLHHDTHNALPSGGRGSRMARTFESSGVPAIMTRQAWVWTYQIMPYIEQTALYMEKDDQTVMETPVKIYFCPSRRPPQVWECFQNDSYTGPSPKRAQLDYAGNRGTLAGGTDGALNLGYDIAAASPKPNSSVRYAEITDGLSNTMMVAERPWDAQSYFSQPRAAESDISNGGYVTNFPYLTLAGTFAPFRDPIVPSAAVDIDGSRAVQKLLREGFGSAHPGAMNAVLGDGSVRTVSYNITATVMLNFCRREDGNPFNPSDLGG</sequence>
<evidence type="ECO:0000259" key="1">
    <source>
        <dbReference type="Pfam" id="PF07596"/>
    </source>
</evidence>
<dbReference type="OrthoDB" id="255848at2"/>
<evidence type="ECO:0000313" key="3">
    <source>
        <dbReference type="Proteomes" id="UP000315017"/>
    </source>
</evidence>
<organism evidence="2 3">
    <name type="scientific">Anatilimnocola aggregata</name>
    <dbReference type="NCBI Taxonomy" id="2528021"/>
    <lineage>
        <taxon>Bacteria</taxon>
        <taxon>Pseudomonadati</taxon>
        <taxon>Planctomycetota</taxon>
        <taxon>Planctomycetia</taxon>
        <taxon>Pirellulales</taxon>
        <taxon>Pirellulaceae</taxon>
        <taxon>Anatilimnocola</taxon>
    </lineage>
</organism>
<dbReference type="Pfam" id="PF07596">
    <property type="entry name" value="SBP_bac_10"/>
    <property type="match status" value="1"/>
</dbReference>
<gene>
    <name evidence="2" type="ORF">ETAA8_54800</name>
</gene>
<dbReference type="RefSeq" id="WP_145095664.1">
    <property type="nucleotide sequence ID" value="NZ_CP036274.1"/>
</dbReference>
<evidence type="ECO:0000313" key="2">
    <source>
        <dbReference type="EMBL" id="QDU30352.1"/>
    </source>
</evidence>